<organism evidence="5">
    <name type="scientific">Ooceraea biroi</name>
    <name type="common">Clonal raider ant</name>
    <name type="synonym">Cerapachys biroi</name>
    <dbReference type="NCBI Taxonomy" id="2015173"/>
    <lineage>
        <taxon>Eukaryota</taxon>
        <taxon>Metazoa</taxon>
        <taxon>Ecdysozoa</taxon>
        <taxon>Arthropoda</taxon>
        <taxon>Hexapoda</taxon>
        <taxon>Insecta</taxon>
        <taxon>Pterygota</taxon>
        <taxon>Neoptera</taxon>
        <taxon>Endopterygota</taxon>
        <taxon>Hymenoptera</taxon>
        <taxon>Apocrita</taxon>
        <taxon>Aculeata</taxon>
        <taxon>Formicoidea</taxon>
        <taxon>Formicidae</taxon>
        <taxon>Dorylinae</taxon>
        <taxon>Ooceraea</taxon>
    </lineage>
</organism>
<sequence>MRAVLFVGLFSMILLAESMDMEIDINHVKCLDSILYSTVCRATMKEVDVEVLKDHPDVLVNVGGFRMDAQGNTVYKEVPLRQSEVHISEILDNICEKMNDYVRVIGKYDNRLRLVNLLSSPSVMNPELSDVEVIQDGDLNKSLPYYCGVIVGEYEDDIISLYVNKEDNKTERFCTNISRICEKYVDENEDSETDSITERPGHTNEEL</sequence>
<feature type="region of interest" description="Disordered" evidence="2">
    <location>
        <begin position="188"/>
        <end position="207"/>
    </location>
</feature>
<dbReference type="AlphaFoldDB" id="A0A3L8DWU6"/>
<reference evidence="5" key="1">
    <citation type="journal article" date="2018" name="Genome Res.">
        <title>The genomic architecture and molecular evolution of ant odorant receptors.</title>
        <authorList>
            <person name="McKenzie S.K."/>
            <person name="Kronauer D.J.C."/>
        </authorList>
    </citation>
    <scope>NUCLEOTIDE SEQUENCE [LARGE SCALE GENOMIC DNA]</scope>
    <source>
        <strain evidence="5">Clonal line C1</strain>
    </source>
</reference>
<feature type="signal peptide" evidence="3">
    <location>
        <begin position="1"/>
        <end position="18"/>
    </location>
</feature>
<evidence type="ECO:0000259" key="4">
    <source>
        <dbReference type="Pfam" id="PF11938"/>
    </source>
</evidence>
<dbReference type="EMBL" id="QOIP01000003">
    <property type="protein sequence ID" value="RLU24944.1"/>
    <property type="molecule type" value="Genomic_DNA"/>
</dbReference>
<evidence type="ECO:0000313" key="5">
    <source>
        <dbReference type="EMBL" id="RLU24944.1"/>
    </source>
</evidence>
<evidence type="ECO:0000256" key="3">
    <source>
        <dbReference type="SAM" id="SignalP"/>
    </source>
</evidence>
<reference evidence="5" key="2">
    <citation type="submission" date="2018-07" db="EMBL/GenBank/DDBJ databases">
        <authorList>
            <person name="Mckenzie S.K."/>
            <person name="Kronauer D.J.C."/>
        </authorList>
    </citation>
    <scope>NUCLEOTIDE SEQUENCE</scope>
    <source>
        <strain evidence="5">Clonal line C1</strain>
    </source>
</reference>
<dbReference type="InterPro" id="IPR021852">
    <property type="entry name" value="DUF3456"/>
</dbReference>
<dbReference type="PANTHER" id="PTHR13341:SF2">
    <property type="entry name" value="PROTEIN SEELE"/>
    <property type="match status" value="1"/>
</dbReference>
<feature type="compositionally biased region" description="Basic and acidic residues" evidence="2">
    <location>
        <begin position="196"/>
        <end position="207"/>
    </location>
</feature>
<dbReference type="InterPro" id="IPR042415">
    <property type="entry name" value="CNPY"/>
</dbReference>
<dbReference type="Proteomes" id="UP000279307">
    <property type="component" value="Chromosome 3"/>
</dbReference>
<keyword evidence="3" id="KW-0732">Signal</keyword>
<evidence type="ECO:0000256" key="1">
    <source>
        <dbReference type="ARBA" id="ARBA00007285"/>
    </source>
</evidence>
<dbReference type="PANTHER" id="PTHR13341">
    <property type="entry name" value="MIR-INTERACTING SAPOSIN-LIKE PROTEIN"/>
    <property type="match status" value="1"/>
</dbReference>
<comment type="similarity">
    <text evidence="1">Belongs to the canopy family.</text>
</comment>
<feature type="domain" description="DUF3456" evidence="4">
    <location>
        <begin position="38"/>
        <end position="181"/>
    </location>
</feature>
<dbReference type="Pfam" id="PF11938">
    <property type="entry name" value="DUF3456"/>
    <property type="match status" value="1"/>
</dbReference>
<comment type="caution">
    <text evidence="5">The sequence shown here is derived from an EMBL/GenBank/DDBJ whole genome shotgun (WGS) entry which is preliminary data.</text>
</comment>
<dbReference type="OrthoDB" id="192915at2759"/>
<name>A0A3L8DWU6_OOCBI</name>
<dbReference type="GO" id="GO:0005783">
    <property type="term" value="C:endoplasmic reticulum"/>
    <property type="evidence" value="ECO:0007669"/>
    <property type="project" value="TreeGrafter"/>
</dbReference>
<proteinExistence type="inferred from homology"/>
<protein>
    <recommendedName>
        <fullName evidence="4">DUF3456 domain-containing protein</fullName>
    </recommendedName>
</protein>
<feature type="chain" id="PRO_5018089701" description="DUF3456 domain-containing protein" evidence="3">
    <location>
        <begin position="19"/>
        <end position="207"/>
    </location>
</feature>
<gene>
    <name evidence="5" type="ORF">DMN91_003035</name>
</gene>
<accession>A0A3L8DWU6</accession>
<evidence type="ECO:0000256" key="2">
    <source>
        <dbReference type="SAM" id="MobiDB-lite"/>
    </source>
</evidence>